<evidence type="ECO:0000256" key="2">
    <source>
        <dbReference type="ARBA" id="ARBA00005573"/>
    </source>
</evidence>
<dbReference type="AlphaFoldDB" id="A0A168B9B2"/>
<comment type="subunit">
    <text evidence="9">Component of the nuclear pore complex (NPC).</text>
</comment>
<feature type="compositionally biased region" description="Acidic residues" evidence="10">
    <location>
        <begin position="108"/>
        <end position="123"/>
    </location>
</feature>
<dbReference type="GeneID" id="30019363"/>
<dbReference type="GO" id="GO:0031080">
    <property type="term" value="C:nuclear pore outer ring"/>
    <property type="evidence" value="ECO:0007669"/>
    <property type="project" value="TreeGrafter"/>
</dbReference>
<evidence type="ECO:0000256" key="10">
    <source>
        <dbReference type="SAM" id="MobiDB-lite"/>
    </source>
</evidence>
<evidence type="ECO:0000256" key="7">
    <source>
        <dbReference type="ARBA" id="ARBA00023132"/>
    </source>
</evidence>
<protein>
    <recommendedName>
        <fullName evidence="9">Nuclear pore complex protein Nup85</fullName>
    </recommendedName>
</protein>
<accession>A0A168B9B2</accession>
<evidence type="ECO:0000256" key="5">
    <source>
        <dbReference type="ARBA" id="ARBA00022927"/>
    </source>
</evidence>
<dbReference type="GO" id="GO:0045893">
    <property type="term" value="P:positive regulation of DNA-templated transcription"/>
    <property type="evidence" value="ECO:0007669"/>
    <property type="project" value="TreeGrafter"/>
</dbReference>
<comment type="subcellular location">
    <subcellularLocation>
        <location evidence="1 9">Nucleus</location>
        <location evidence="1 9">Nuclear pore complex</location>
    </subcellularLocation>
</comment>
<comment type="function">
    <text evidence="9">Functions as a component of the nuclear pore complex (NPC).</text>
</comment>
<comment type="caution">
    <text evidence="11">The sequence shown here is derived from an EMBL/GenBank/DDBJ whole genome shotgun (WGS) entry which is preliminary data.</text>
</comment>
<keyword evidence="5 9" id="KW-0653">Protein transport</keyword>
<keyword evidence="12" id="KW-1185">Reference proteome</keyword>
<proteinExistence type="inferred from homology"/>
<dbReference type="PANTHER" id="PTHR13373">
    <property type="entry name" value="FROUNT PROTEIN-RELATED"/>
    <property type="match status" value="1"/>
</dbReference>
<gene>
    <name evidence="11" type="ORF">ISF_03071</name>
</gene>
<dbReference type="GO" id="GO:0006606">
    <property type="term" value="P:protein import into nucleus"/>
    <property type="evidence" value="ECO:0007669"/>
    <property type="project" value="TreeGrafter"/>
</dbReference>
<dbReference type="GO" id="GO:0006406">
    <property type="term" value="P:mRNA export from nucleus"/>
    <property type="evidence" value="ECO:0007669"/>
    <property type="project" value="TreeGrafter"/>
</dbReference>
<dbReference type="GO" id="GO:0017056">
    <property type="term" value="F:structural constituent of nuclear pore"/>
    <property type="evidence" value="ECO:0007669"/>
    <property type="project" value="TreeGrafter"/>
</dbReference>
<sequence length="1076" mass="118938">MASRFIVPDSSPPSSAPSTPDRLPRLNNQPSTTPAGHPPPSSAASTTPAGAPSDAFLGSSMMRGVSKPNFGGRTLFERSEMSNAPLGRSIRGRELRPSGLSRQFHFDEDAEGEDVDAEGEDELPPPRASLFRTSHKDDSQAADGADAGGDDMEAEIEQFLLQEMELQQQNKDDEMLDDKGSELGDMFLNMRHDDRPYGQPVIGEGDDLIMLNTPAATHRVRKEAEDIFRRSNVHFGTSTRNKEFRFGAIARDLYTSRDAATLTEPTELILNTEDLVCRLYKDGIGAEENVDKMDNSLATVSYRLTQLWNDFVDTLPTPDGEDLVSIGPGMQAQPFEKAAFVAHLVLRMHHTRFDPETEQEKTPPLPEVLFSWMTTSHNLYPDNFRLMSRFKPSPACHTMFWQQVRNTLLRGNVTAASQLLRNAGWEHVRKGTGGEQAYTGKALDNVRRFCAATAEALEKCPAANGDWDIWNSAWTLFRVHAKGSLDRLTLFAEGRDVQMDDLGGGYDSPAQSMSTMAKEASSQLPWVVYEELQMVYGILLGDAEAVLETAQDWCEATVGLFGWWDDSSQRRKNLRIAQGRFNASTTGRFGASDDYLDRLSATFHKVIESDLNPNTMNPVEVALASAFEGNITAVIGCLRIWSLPVACSVAEIASLGEWLPATKLAADLPADGLDMEDLALLGITPPSDDEKQGIKDTTLVLYARELAGIEHMSPQQDGWEMAIQVLGRMDLPEKSEQTVSELLRDLLATLDQNSSSTVDKMWKILNDLGMMNFAEETAETFADILAKESHRYGEALWYFALSHKTERVREVLNLLTSYSLVHSTAYPAEKELDDDLRNLLRNRSATLERRAQQDLDAAQLLGRMLSGYATLRKFYELRDEYAQQDASSSKALSLRKQAAFALVAAISSSDDNIRGGLYDDTRDAVVSEDFLLALLGEVTVFLGQQPCTMSLEQIDSVLKAIEDLQTVGSRVYEACDEFFQLVLASGQGLKGSTPADLMLKSTGALGASSYIMTGSSMLASQLHKTGPGRVERGWDWRKQWQMSTKGEDVLRKLRLGLAKDLAALWLEEADGATTAF</sequence>
<dbReference type="Pfam" id="PF07575">
    <property type="entry name" value="Nucleopor_Nup85"/>
    <property type="match status" value="1"/>
</dbReference>
<evidence type="ECO:0000313" key="11">
    <source>
        <dbReference type="EMBL" id="OAA69801.1"/>
    </source>
</evidence>
<keyword evidence="3 9" id="KW-0813">Transport</keyword>
<dbReference type="EMBL" id="AZHB01000005">
    <property type="protein sequence ID" value="OAA69801.1"/>
    <property type="molecule type" value="Genomic_DNA"/>
</dbReference>
<evidence type="ECO:0000256" key="8">
    <source>
        <dbReference type="ARBA" id="ARBA00023242"/>
    </source>
</evidence>
<name>A0A168B9B2_CORFA</name>
<organism evidence="11 12">
    <name type="scientific">Cordyceps fumosorosea (strain ARSEF 2679)</name>
    <name type="common">Isaria fumosorosea</name>
    <dbReference type="NCBI Taxonomy" id="1081104"/>
    <lineage>
        <taxon>Eukaryota</taxon>
        <taxon>Fungi</taxon>
        <taxon>Dikarya</taxon>
        <taxon>Ascomycota</taxon>
        <taxon>Pezizomycotina</taxon>
        <taxon>Sordariomycetes</taxon>
        <taxon>Hypocreomycetidae</taxon>
        <taxon>Hypocreales</taxon>
        <taxon>Cordycipitaceae</taxon>
        <taxon>Cordyceps</taxon>
    </lineage>
</organism>
<dbReference type="RefSeq" id="XP_018706405.1">
    <property type="nucleotide sequence ID" value="XM_018846677.1"/>
</dbReference>
<evidence type="ECO:0000313" key="12">
    <source>
        <dbReference type="Proteomes" id="UP000076744"/>
    </source>
</evidence>
<dbReference type="InterPro" id="IPR011502">
    <property type="entry name" value="Nucleoporin_Nup85"/>
</dbReference>
<dbReference type="OrthoDB" id="2224430at2759"/>
<evidence type="ECO:0000256" key="4">
    <source>
        <dbReference type="ARBA" id="ARBA00022816"/>
    </source>
</evidence>
<comment type="similarity">
    <text evidence="2 9">Belongs to the nucleoporin Nup85 family.</text>
</comment>
<feature type="region of interest" description="Disordered" evidence="10">
    <location>
        <begin position="1"/>
        <end position="149"/>
    </location>
</feature>
<evidence type="ECO:0000256" key="6">
    <source>
        <dbReference type="ARBA" id="ARBA00023010"/>
    </source>
</evidence>
<dbReference type="PANTHER" id="PTHR13373:SF21">
    <property type="entry name" value="NUCLEAR PORE COMPLEX PROTEIN NUP85"/>
    <property type="match status" value="1"/>
</dbReference>
<evidence type="ECO:0000256" key="1">
    <source>
        <dbReference type="ARBA" id="ARBA00004567"/>
    </source>
</evidence>
<feature type="compositionally biased region" description="Low complexity" evidence="10">
    <location>
        <begin position="42"/>
        <end position="53"/>
    </location>
</feature>
<keyword evidence="9" id="KW-0472">Membrane</keyword>
<keyword evidence="4 9" id="KW-0509">mRNA transport</keyword>
<keyword evidence="6 9" id="KW-0811">Translocation</keyword>
<evidence type="ECO:0000256" key="3">
    <source>
        <dbReference type="ARBA" id="ARBA00022448"/>
    </source>
</evidence>
<evidence type="ECO:0000256" key="9">
    <source>
        <dbReference type="RuleBase" id="RU365073"/>
    </source>
</evidence>
<reference evidence="11 12" key="1">
    <citation type="journal article" date="2016" name="Genome Biol. Evol.">
        <title>Divergent and convergent evolution of fungal pathogenicity.</title>
        <authorList>
            <person name="Shang Y."/>
            <person name="Xiao G."/>
            <person name="Zheng P."/>
            <person name="Cen K."/>
            <person name="Zhan S."/>
            <person name="Wang C."/>
        </authorList>
    </citation>
    <scope>NUCLEOTIDE SEQUENCE [LARGE SCALE GENOMIC DNA]</scope>
    <source>
        <strain evidence="11 12">ARSEF 2679</strain>
    </source>
</reference>
<dbReference type="STRING" id="1081104.A0A168B9B2"/>
<dbReference type="GO" id="GO:0031965">
    <property type="term" value="C:nuclear membrane"/>
    <property type="evidence" value="ECO:0007669"/>
    <property type="project" value="UniProtKB-UniRule"/>
</dbReference>
<dbReference type="Proteomes" id="UP000076744">
    <property type="component" value="Unassembled WGS sequence"/>
</dbReference>
<keyword evidence="7 9" id="KW-0906">Nuclear pore complex</keyword>
<keyword evidence="8 9" id="KW-0539">Nucleus</keyword>